<evidence type="ECO:0008006" key="4">
    <source>
        <dbReference type="Google" id="ProtNLM"/>
    </source>
</evidence>
<dbReference type="EMBL" id="ACDN02000073">
    <property type="protein sequence ID" value="EQM94585.1"/>
    <property type="molecule type" value="Genomic_DNA"/>
</dbReference>
<keyword evidence="1" id="KW-1133">Transmembrane helix</keyword>
<keyword evidence="1" id="KW-0812">Transmembrane</keyword>
<feature type="transmembrane region" description="Helical" evidence="1">
    <location>
        <begin position="143"/>
        <end position="166"/>
    </location>
</feature>
<feature type="transmembrane region" description="Helical" evidence="1">
    <location>
        <begin position="113"/>
        <end position="131"/>
    </location>
</feature>
<feature type="transmembrane region" description="Helical" evidence="1">
    <location>
        <begin position="76"/>
        <end position="101"/>
    </location>
</feature>
<evidence type="ECO:0000313" key="3">
    <source>
        <dbReference type="Proteomes" id="UP000005085"/>
    </source>
</evidence>
<keyword evidence="1" id="KW-0472">Membrane</keyword>
<sequence length="170" mass="20087">MIPQVKKFYFKFVVPPLRNTLMFDFRATLSQKEYIIFWLSIIIFYILTTLTAYKAISFTRWIFRVLFDVKYPKWDIGHLETFFIFGCVLFITIFIVPFFVTTANRFKNGGIKIYFLAPLLILFWLWSVNLFQFGILPNTNAPLFYNAISILLLVYFIAVSILACLLPTKK</sequence>
<name>T5LTQ6_9HELI</name>
<evidence type="ECO:0000256" key="1">
    <source>
        <dbReference type="SAM" id="Phobius"/>
    </source>
</evidence>
<keyword evidence="3" id="KW-1185">Reference proteome</keyword>
<dbReference type="HOGENOM" id="CLU_1568590_0_0_7"/>
<feature type="transmembrane region" description="Helical" evidence="1">
    <location>
        <begin position="35"/>
        <end position="56"/>
    </location>
</feature>
<dbReference type="AlphaFoldDB" id="T5LTQ6"/>
<reference evidence="2 3" key="1">
    <citation type="journal article" date="2014" name="Genome Announc.">
        <title>Draft genome sequences of six enterohepatic helicobacter species isolated from humans and one from rhesus macaques.</title>
        <authorList>
            <person name="Shen Z."/>
            <person name="Sheh A."/>
            <person name="Young S.K."/>
            <person name="Abouelliel A."/>
            <person name="Ward D.V."/>
            <person name="Earl A.M."/>
            <person name="Fox J.G."/>
        </authorList>
    </citation>
    <scope>NUCLEOTIDE SEQUENCE [LARGE SCALE GENOMIC DNA]</scope>
    <source>
        <strain evidence="2 3">ATCC 43879</strain>
    </source>
</reference>
<gene>
    <name evidence="2" type="ORF">HRAG_02371</name>
</gene>
<dbReference type="Proteomes" id="UP000005085">
    <property type="component" value="Unassembled WGS sequence"/>
</dbReference>
<evidence type="ECO:0000313" key="2">
    <source>
        <dbReference type="EMBL" id="EQM94585.1"/>
    </source>
</evidence>
<proteinExistence type="predicted"/>
<comment type="caution">
    <text evidence="2">The sequence shown here is derived from an EMBL/GenBank/DDBJ whole genome shotgun (WGS) entry which is preliminary data.</text>
</comment>
<accession>T5LTQ6</accession>
<protein>
    <recommendedName>
        <fullName evidence="4">DUF805 domain-containing protein</fullName>
    </recommendedName>
</protein>
<organism evidence="2 3">
    <name type="scientific">Helicobacter bilis ATCC 43879</name>
    <dbReference type="NCBI Taxonomy" id="613026"/>
    <lineage>
        <taxon>Bacteria</taxon>
        <taxon>Pseudomonadati</taxon>
        <taxon>Campylobacterota</taxon>
        <taxon>Epsilonproteobacteria</taxon>
        <taxon>Campylobacterales</taxon>
        <taxon>Helicobacteraceae</taxon>
        <taxon>Helicobacter</taxon>
    </lineage>
</organism>